<comment type="caution">
    <text evidence="3">The sequence shown here is derived from an EMBL/GenBank/DDBJ whole genome shotgun (WGS) entry which is preliminary data.</text>
</comment>
<accession>A0ABW2I648</accession>
<evidence type="ECO:0000313" key="4">
    <source>
        <dbReference type="Proteomes" id="UP001596542"/>
    </source>
</evidence>
<evidence type="ECO:0000259" key="2">
    <source>
        <dbReference type="Pfam" id="PF11726"/>
    </source>
</evidence>
<dbReference type="Pfam" id="PF11726">
    <property type="entry name" value="YagK_YfjJ_C"/>
    <property type="match status" value="1"/>
</dbReference>
<evidence type="ECO:0000256" key="1">
    <source>
        <dbReference type="SAM" id="MobiDB-lite"/>
    </source>
</evidence>
<feature type="region of interest" description="Disordered" evidence="1">
    <location>
        <begin position="358"/>
        <end position="383"/>
    </location>
</feature>
<dbReference type="RefSeq" id="WP_124573319.1">
    <property type="nucleotide sequence ID" value="NZ_JBHTBU010000001.1"/>
</dbReference>
<name>A0ABW2I648_9BURK</name>
<protein>
    <submittedName>
        <fullName evidence="3">Inovirus-type Gp2 protein</fullName>
    </submittedName>
</protein>
<dbReference type="Proteomes" id="UP001596542">
    <property type="component" value="Unassembled WGS sequence"/>
</dbReference>
<feature type="domain" description="YagK/YfjJ C-terminal" evidence="2">
    <location>
        <begin position="158"/>
        <end position="291"/>
    </location>
</feature>
<keyword evidence="4" id="KW-1185">Reference proteome</keyword>
<dbReference type="InterPro" id="IPR057271">
    <property type="entry name" value="YagK_YfjJ_C"/>
</dbReference>
<evidence type="ECO:0000313" key="3">
    <source>
        <dbReference type="EMBL" id="MFC7286432.1"/>
    </source>
</evidence>
<sequence>MNANINLYTLKATNGTNYIMPYALGDIHQLMSFMGLVINSQVLMGSASSNRRYARELKKTRLHLHMKCLPEYIQLYSKNYYFSPLLDFFFEQYRIHPIHECLTLDEFDSDDIDIFNNFISTMRQHATEVKLKKKVADWLSKSKKNQKSLMAFENKLFKKNARLMVIRLDFNYHKAEFSPAEIEELCTQNAALKERDLSDYWAGDDLSEKRVMKGRIALEEVQRDRKHLFGNMKGKPSLFEHLVGYAWRIECGHEAGYHLHVMFFFDGSYVQKHEYLAQEIGEYWRDVITKGRGYFESCNRNKTKYGGYWALGTINHWEVARRNNLKAAMQYFCKTNQIVQVVPYRGCHLFGTGFARRDRGKGNHSGRPRTRGDSPTPNQGSAL</sequence>
<organism evidence="3 4">
    <name type="scientific">Herminiimonas glaciei</name>
    <dbReference type="NCBI Taxonomy" id="523788"/>
    <lineage>
        <taxon>Bacteria</taxon>
        <taxon>Pseudomonadati</taxon>
        <taxon>Pseudomonadota</taxon>
        <taxon>Betaproteobacteria</taxon>
        <taxon>Burkholderiales</taxon>
        <taxon>Oxalobacteraceae</taxon>
        <taxon>Herminiimonas</taxon>
    </lineage>
</organism>
<proteinExistence type="predicted"/>
<reference evidence="4" key="1">
    <citation type="journal article" date="2019" name="Int. J. Syst. Evol. Microbiol.">
        <title>The Global Catalogue of Microorganisms (GCM) 10K type strain sequencing project: providing services to taxonomists for standard genome sequencing and annotation.</title>
        <authorList>
            <consortium name="The Broad Institute Genomics Platform"/>
            <consortium name="The Broad Institute Genome Sequencing Center for Infectious Disease"/>
            <person name="Wu L."/>
            <person name="Ma J."/>
        </authorList>
    </citation>
    <scope>NUCLEOTIDE SEQUENCE [LARGE SCALE GENOMIC DNA]</scope>
    <source>
        <strain evidence="4">KACC 12508</strain>
    </source>
</reference>
<dbReference type="EMBL" id="JBHTBU010000001">
    <property type="protein sequence ID" value="MFC7286432.1"/>
    <property type="molecule type" value="Genomic_DNA"/>
</dbReference>
<gene>
    <name evidence="3" type="ORF">ACFQPC_00130</name>
</gene>
<feature type="compositionally biased region" description="Polar residues" evidence="1">
    <location>
        <begin position="373"/>
        <end position="383"/>
    </location>
</feature>